<evidence type="ECO:0000313" key="4">
    <source>
        <dbReference type="EMBL" id="KAL1116185.1"/>
    </source>
</evidence>
<comment type="caution">
    <text evidence="4">The sequence shown here is derived from an EMBL/GenBank/DDBJ whole genome shotgun (WGS) entry which is preliminary data.</text>
</comment>
<feature type="coiled-coil region" evidence="1">
    <location>
        <begin position="351"/>
        <end position="378"/>
    </location>
</feature>
<sequence>MMPPQQRAGFPQQPGSALIEQLTRPPSAIATPFNNSPGMPPGGGMTPQQQQVQQQQQVPQQQVQQQQQQQQVQQQQQQQVQQQQAVQQQQQQMRILAAGRGDVGQPQQQQPPQIMQQQQQGNPFGLIFFFHSICKTYRQQNILAQNPQLAQQAVMQQQPNQVMAPNPQMQPQQVFCIGVSRERHTIWKGILEWVEKPKNPNDPQKLTRHVPCSVSTLSKDGEPELKADSWPPKLIMQLMPKQLIVTVGGTYLKNSKSVLFHPTVCESLDALTKIMSTGYAGCVHFNSTPSSCDIKILILLYTSEKRTYLGFIPNDQGAFVDRLRKIIQQQKTTGQTRQAQGFNNQMVEAARQENLVKIQKLRQTLEAAQQQDLQYRNQLEVR</sequence>
<keyword evidence="5" id="KW-1185">Reference proteome</keyword>
<organism evidence="4 5">
    <name type="scientific">Ranatra chinensis</name>
    <dbReference type="NCBI Taxonomy" id="642074"/>
    <lineage>
        <taxon>Eukaryota</taxon>
        <taxon>Metazoa</taxon>
        <taxon>Ecdysozoa</taxon>
        <taxon>Arthropoda</taxon>
        <taxon>Hexapoda</taxon>
        <taxon>Insecta</taxon>
        <taxon>Pterygota</taxon>
        <taxon>Neoptera</taxon>
        <taxon>Paraneoptera</taxon>
        <taxon>Hemiptera</taxon>
        <taxon>Heteroptera</taxon>
        <taxon>Panheteroptera</taxon>
        <taxon>Nepomorpha</taxon>
        <taxon>Nepidae</taxon>
        <taxon>Ranatrinae</taxon>
        <taxon>Ranatra</taxon>
    </lineage>
</organism>
<feature type="region of interest" description="Disordered" evidence="2">
    <location>
        <begin position="1"/>
        <end position="65"/>
    </location>
</feature>
<proteinExistence type="predicted"/>
<dbReference type="EMBL" id="JBFDAA010000018">
    <property type="protein sequence ID" value="KAL1116185.1"/>
    <property type="molecule type" value="Genomic_DNA"/>
</dbReference>
<dbReference type="Gene3D" id="2.40.290.30">
    <property type="entry name" value="Mediator complex subunit 25, ACID domain"/>
    <property type="match status" value="1"/>
</dbReference>
<evidence type="ECO:0000256" key="1">
    <source>
        <dbReference type="SAM" id="Coils"/>
    </source>
</evidence>
<dbReference type="PANTHER" id="PTHR12433:SF11">
    <property type="entry name" value="MEDIATOR OF RNA POLYMERASE II TRANSCRIPTION SUBUNIT 25"/>
    <property type="match status" value="1"/>
</dbReference>
<protein>
    <recommendedName>
        <fullName evidence="3">Mediator complex subunit Med25 PTOV domain-containing protein</fullName>
    </recommendedName>
</protein>
<dbReference type="Pfam" id="PF11232">
    <property type="entry name" value="Med25"/>
    <property type="match status" value="1"/>
</dbReference>
<feature type="domain" description="Mediator complex subunit Med25 PTOV" evidence="3">
    <location>
        <begin position="182"/>
        <end position="332"/>
    </location>
</feature>
<evidence type="ECO:0000259" key="3">
    <source>
        <dbReference type="Pfam" id="PF11232"/>
    </source>
</evidence>
<dbReference type="InterPro" id="IPR038196">
    <property type="entry name" value="Med25_PTOV_sf"/>
</dbReference>
<accession>A0ABD0Y0Q2</accession>
<feature type="compositionally biased region" description="Low complexity" evidence="2">
    <location>
        <begin position="46"/>
        <end position="65"/>
    </location>
</feature>
<dbReference type="AlphaFoldDB" id="A0ABD0Y0Q2"/>
<name>A0ABD0Y0Q2_9HEMI</name>
<dbReference type="PANTHER" id="PTHR12433">
    <property type="entry name" value="MEDIATOR OF RNA POLYMERASE II TRANSCRIPTION SUBUNIT 25"/>
    <property type="match status" value="1"/>
</dbReference>
<reference evidence="4 5" key="1">
    <citation type="submission" date="2024-07" db="EMBL/GenBank/DDBJ databases">
        <title>Chromosome-level genome assembly of the water stick insect Ranatra chinensis (Heteroptera: Nepidae).</title>
        <authorList>
            <person name="Liu X."/>
        </authorList>
    </citation>
    <scope>NUCLEOTIDE SEQUENCE [LARGE SCALE GENOMIC DNA]</scope>
    <source>
        <strain evidence="4">Cailab_2021Rc</strain>
        <tissue evidence="4">Muscle</tissue>
    </source>
</reference>
<keyword evidence="1" id="KW-0175">Coiled coil</keyword>
<dbReference type="Proteomes" id="UP001558652">
    <property type="component" value="Unassembled WGS sequence"/>
</dbReference>
<evidence type="ECO:0000313" key="5">
    <source>
        <dbReference type="Proteomes" id="UP001558652"/>
    </source>
</evidence>
<evidence type="ECO:0000256" key="2">
    <source>
        <dbReference type="SAM" id="MobiDB-lite"/>
    </source>
</evidence>
<gene>
    <name evidence="4" type="ORF">AAG570_005680</name>
</gene>
<dbReference type="InterPro" id="IPR021394">
    <property type="entry name" value="Med25_PTOV"/>
</dbReference>